<dbReference type="EMBL" id="BPLR01016797">
    <property type="protein sequence ID" value="GIY86451.1"/>
    <property type="molecule type" value="Genomic_DNA"/>
</dbReference>
<dbReference type="Proteomes" id="UP001054945">
    <property type="component" value="Unassembled WGS sequence"/>
</dbReference>
<accession>A0AAV4WU58</accession>
<reference evidence="2 3" key="1">
    <citation type="submission" date="2021-06" db="EMBL/GenBank/DDBJ databases">
        <title>Caerostris extrusa draft genome.</title>
        <authorList>
            <person name="Kono N."/>
            <person name="Arakawa K."/>
        </authorList>
    </citation>
    <scope>NUCLEOTIDE SEQUENCE [LARGE SCALE GENOMIC DNA]</scope>
</reference>
<proteinExistence type="predicted"/>
<protein>
    <submittedName>
        <fullName evidence="2">Uncharacterized protein</fullName>
    </submittedName>
</protein>
<gene>
    <name evidence="2" type="ORF">CEXT_192211</name>
</gene>
<feature type="compositionally biased region" description="Basic and acidic residues" evidence="1">
    <location>
        <begin position="54"/>
        <end position="70"/>
    </location>
</feature>
<evidence type="ECO:0000313" key="3">
    <source>
        <dbReference type="Proteomes" id="UP001054945"/>
    </source>
</evidence>
<evidence type="ECO:0000313" key="2">
    <source>
        <dbReference type="EMBL" id="GIY86451.1"/>
    </source>
</evidence>
<evidence type="ECO:0000256" key="1">
    <source>
        <dbReference type="SAM" id="MobiDB-lite"/>
    </source>
</evidence>
<name>A0AAV4WU58_CAEEX</name>
<organism evidence="2 3">
    <name type="scientific">Caerostris extrusa</name>
    <name type="common">Bark spider</name>
    <name type="synonym">Caerostris bankana</name>
    <dbReference type="NCBI Taxonomy" id="172846"/>
    <lineage>
        <taxon>Eukaryota</taxon>
        <taxon>Metazoa</taxon>
        <taxon>Ecdysozoa</taxon>
        <taxon>Arthropoda</taxon>
        <taxon>Chelicerata</taxon>
        <taxon>Arachnida</taxon>
        <taxon>Araneae</taxon>
        <taxon>Araneomorphae</taxon>
        <taxon>Entelegynae</taxon>
        <taxon>Araneoidea</taxon>
        <taxon>Araneidae</taxon>
        <taxon>Caerostris</taxon>
    </lineage>
</organism>
<comment type="caution">
    <text evidence="2">The sequence shown here is derived from an EMBL/GenBank/DDBJ whole genome shotgun (WGS) entry which is preliminary data.</text>
</comment>
<sequence>MSQISHSNRTEEYGSQPEHQLLRNPCSVFWKISTLLSVSGARGWRSLPSVCQEDTPRTSPRQEDFCVIHR</sequence>
<keyword evidence="3" id="KW-1185">Reference proteome</keyword>
<dbReference type="AlphaFoldDB" id="A0AAV4WU58"/>
<feature type="region of interest" description="Disordered" evidence="1">
    <location>
        <begin position="49"/>
        <end position="70"/>
    </location>
</feature>